<proteinExistence type="inferred from homology"/>
<dbReference type="InterPro" id="IPR005844">
    <property type="entry name" value="A-D-PHexomutase_a/b/a-I"/>
</dbReference>
<protein>
    <submittedName>
        <fullName evidence="12">Phosphomannomutase/phosphoglucomutase</fullName>
    </submittedName>
</protein>
<keyword evidence="5 7" id="KW-0460">Magnesium</keyword>
<dbReference type="Pfam" id="PF02880">
    <property type="entry name" value="PGM_PMM_III"/>
    <property type="match status" value="1"/>
</dbReference>
<sequence>MAGIFKAYDIRGTVPDNLYPDIAYKIGKGIAKFIGKGPIVVGRDMRKSGEELSDSLIRGITDMGLDVINIGVVETPMVNFATATLEAMGGVMITASHNPAGYNGFKICKEEARPVSYETGINLVEEYVHDDVSPETDKKGVVVEKDIYNDYIDYVMSYVKDWKPMKLVVDAGSGMAGKTIPKFFKALEEKRGIKMEVEEMFFELDGTFPHHDANPLKEENTADLSKKVKELNADLGVAFDGDADRSGYIDENGKVITNDFVATLISMEYLRTNPGSTILYDVRSSWSFPETVREMGGTAKKCKVGHAYIKEALRKENAIFAGELSGHYYFQENFHTDSGIIAMIMIINLMCAKESKISKLVEPLLRYYASGEINSTVKAPEEKMNQLEEKYSSGKVEHIDGISVEFDDWWFNVRKSNTEPTLRLNLEAKTESLMIEKRDEILGLIRG</sequence>
<dbReference type="EMBL" id="PKTG01000071">
    <property type="protein sequence ID" value="PLX18107.1"/>
    <property type="molecule type" value="Genomic_DNA"/>
</dbReference>
<dbReference type="Proteomes" id="UP000234857">
    <property type="component" value="Unassembled WGS sequence"/>
</dbReference>
<feature type="domain" description="Alpha-D-phosphohexomutase alpha/beta/alpha" evidence="11">
    <location>
        <begin position="261"/>
        <end position="364"/>
    </location>
</feature>
<dbReference type="Pfam" id="PF02879">
    <property type="entry name" value="PGM_PMM_II"/>
    <property type="match status" value="1"/>
</dbReference>
<dbReference type="PANTHER" id="PTHR43771:SF1">
    <property type="entry name" value="PHOSPHOMANNOMUTASE"/>
    <property type="match status" value="1"/>
</dbReference>
<comment type="similarity">
    <text evidence="2 7">Belongs to the phosphohexose mutase family.</text>
</comment>
<evidence type="ECO:0000256" key="4">
    <source>
        <dbReference type="ARBA" id="ARBA00022723"/>
    </source>
</evidence>
<evidence type="ECO:0000256" key="5">
    <source>
        <dbReference type="ARBA" id="ARBA00022842"/>
    </source>
</evidence>
<evidence type="ECO:0000256" key="6">
    <source>
        <dbReference type="ARBA" id="ARBA00023235"/>
    </source>
</evidence>
<evidence type="ECO:0000313" key="13">
    <source>
        <dbReference type="Proteomes" id="UP000234857"/>
    </source>
</evidence>
<feature type="domain" description="Alpha-D-phosphohexomutase alpha/beta/alpha" evidence="9">
    <location>
        <begin position="4"/>
        <end position="127"/>
    </location>
</feature>
<dbReference type="InterPro" id="IPR005845">
    <property type="entry name" value="A-D-PHexomutase_a/b/a-II"/>
</dbReference>
<feature type="domain" description="Alpha-D-phosphohexomutase C-terminal" evidence="8">
    <location>
        <begin position="372"/>
        <end position="441"/>
    </location>
</feature>
<evidence type="ECO:0000259" key="9">
    <source>
        <dbReference type="Pfam" id="PF02878"/>
    </source>
</evidence>
<dbReference type="Gene3D" id="3.40.120.10">
    <property type="entry name" value="Alpha-D-Glucose-1,6-Bisphosphate, subunit A, domain 3"/>
    <property type="match status" value="3"/>
</dbReference>
<dbReference type="PRINTS" id="PR00509">
    <property type="entry name" value="PGMPMM"/>
</dbReference>
<keyword evidence="3" id="KW-0597">Phosphoprotein</keyword>
<dbReference type="GO" id="GO:0016868">
    <property type="term" value="F:intramolecular phosphotransferase activity"/>
    <property type="evidence" value="ECO:0007669"/>
    <property type="project" value="InterPro"/>
</dbReference>
<dbReference type="CDD" id="cd03089">
    <property type="entry name" value="PMM_PGM"/>
    <property type="match status" value="1"/>
</dbReference>
<dbReference type="Pfam" id="PF02878">
    <property type="entry name" value="PGM_PMM_I"/>
    <property type="match status" value="1"/>
</dbReference>
<dbReference type="InterPro" id="IPR036900">
    <property type="entry name" value="A-D-PHexomutase_C_sf"/>
</dbReference>
<dbReference type="PROSITE" id="PS00710">
    <property type="entry name" value="PGM_PMM"/>
    <property type="match status" value="1"/>
</dbReference>
<dbReference type="InterPro" id="IPR005841">
    <property type="entry name" value="Alpha-D-phosphohexomutase_SF"/>
</dbReference>
<dbReference type="SUPFAM" id="SSF53738">
    <property type="entry name" value="Phosphoglucomutase, first 3 domains"/>
    <property type="match status" value="3"/>
</dbReference>
<gene>
    <name evidence="12" type="primary">manB</name>
    <name evidence="12" type="ORF">C0601_05440</name>
</gene>
<keyword evidence="6" id="KW-0413">Isomerase</keyword>
<dbReference type="PANTHER" id="PTHR43771">
    <property type="entry name" value="PHOSPHOMANNOMUTASE"/>
    <property type="match status" value="1"/>
</dbReference>
<name>A0A2N5ZHE0_MUIH1</name>
<dbReference type="InterPro" id="IPR016066">
    <property type="entry name" value="A-D-PHexomutase_CS"/>
</dbReference>
<feature type="domain" description="Alpha-D-phosphohexomutase alpha/beta/alpha" evidence="10">
    <location>
        <begin position="150"/>
        <end position="253"/>
    </location>
</feature>
<comment type="caution">
    <text evidence="12">The sequence shown here is derived from an EMBL/GenBank/DDBJ whole genome shotgun (WGS) entry which is preliminary data.</text>
</comment>
<dbReference type="AlphaFoldDB" id="A0A2N5ZHE0"/>
<evidence type="ECO:0000256" key="3">
    <source>
        <dbReference type="ARBA" id="ARBA00022553"/>
    </source>
</evidence>
<accession>A0A2N5ZHE0</accession>
<dbReference type="SUPFAM" id="SSF55957">
    <property type="entry name" value="Phosphoglucomutase, C-terminal domain"/>
    <property type="match status" value="1"/>
</dbReference>
<dbReference type="GO" id="GO:0005975">
    <property type="term" value="P:carbohydrate metabolic process"/>
    <property type="evidence" value="ECO:0007669"/>
    <property type="project" value="InterPro"/>
</dbReference>
<dbReference type="GO" id="GO:0000287">
    <property type="term" value="F:magnesium ion binding"/>
    <property type="evidence" value="ECO:0007669"/>
    <property type="project" value="InterPro"/>
</dbReference>
<evidence type="ECO:0000259" key="11">
    <source>
        <dbReference type="Pfam" id="PF02880"/>
    </source>
</evidence>
<comment type="cofactor">
    <cofactor evidence="1">
        <name>Mg(2+)</name>
        <dbReference type="ChEBI" id="CHEBI:18420"/>
    </cofactor>
</comment>
<evidence type="ECO:0000256" key="1">
    <source>
        <dbReference type="ARBA" id="ARBA00001946"/>
    </source>
</evidence>
<dbReference type="InterPro" id="IPR016055">
    <property type="entry name" value="A-D-PHexomutase_a/b/a-I/II/III"/>
</dbReference>
<keyword evidence="4 7" id="KW-0479">Metal-binding</keyword>
<evidence type="ECO:0000256" key="7">
    <source>
        <dbReference type="RuleBase" id="RU004326"/>
    </source>
</evidence>
<dbReference type="InterPro" id="IPR005843">
    <property type="entry name" value="A-D-PHexomutase_C"/>
</dbReference>
<dbReference type="Gene3D" id="3.30.310.50">
    <property type="entry name" value="Alpha-D-phosphohexomutase, C-terminal domain"/>
    <property type="match status" value="1"/>
</dbReference>
<dbReference type="Pfam" id="PF00408">
    <property type="entry name" value="PGM_PMM_IV"/>
    <property type="match status" value="1"/>
</dbReference>
<reference evidence="12 13" key="1">
    <citation type="submission" date="2017-11" db="EMBL/GenBank/DDBJ databases">
        <title>Genome-resolved metagenomics identifies genetic mobility, metabolic interactions, and unexpected diversity in perchlorate-reducing communities.</title>
        <authorList>
            <person name="Barnum T.P."/>
            <person name="Figueroa I.A."/>
            <person name="Carlstrom C.I."/>
            <person name="Lucas L.N."/>
            <person name="Engelbrektson A.L."/>
            <person name="Coates J.D."/>
        </authorList>
    </citation>
    <scope>NUCLEOTIDE SEQUENCE [LARGE SCALE GENOMIC DNA]</scope>
    <source>
        <strain evidence="12">BM706</strain>
    </source>
</reference>
<evidence type="ECO:0000256" key="2">
    <source>
        <dbReference type="ARBA" id="ARBA00010231"/>
    </source>
</evidence>
<evidence type="ECO:0000313" key="12">
    <source>
        <dbReference type="EMBL" id="PLX18107.1"/>
    </source>
</evidence>
<organism evidence="12 13">
    <name type="scientific">Muiribacterium halophilum</name>
    <dbReference type="NCBI Taxonomy" id="2053465"/>
    <lineage>
        <taxon>Bacteria</taxon>
        <taxon>Candidatus Muiribacteriota</taxon>
        <taxon>Candidatus Muiribacteriia</taxon>
        <taxon>Candidatus Muiribacteriales</taxon>
        <taxon>Candidatus Muiribacteriaceae</taxon>
        <taxon>Candidatus Muiribacterium</taxon>
    </lineage>
</organism>
<dbReference type="InterPro" id="IPR005846">
    <property type="entry name" value="A-D-PHexomutase_a/b/a-III"/>
</dbReference>
<evidence type="ECO:0000259" key="8">
    <source>
        <dbReference type="Pfam" id="PF00408"/>
    </source>
</evidence>
<evidence type="ECO:0000259" key="10">
    <source>
        <dbReference type="Pfam" id="PF02879"/>
    </source>
</evidence>